<organism evidence="2 3">
    <name type="scientific">Nitzschia inconspicua</name>
    <dbReference type="NCBI Taxonomy" id="303405"/>
    <lineage>
        <taxon>Eukaryota</taxon>
        <taxon>Sar</taxon>
        <taxon>Stramenopiles</taxon>
        <taxon>Ochrophyta</taxon>
        <taxon>Bacillariophyta</taxon>
        <taxon>Bacillariophyceae</taxon>
        <taxon>Bacillariophycidae</taxon>
        <taxon>Bacillariales</taxon>
        <taxon>Bacillariaceae</taxon>
        <taxon>Nitzschia</taxon>
    </lineage>
</organism>
<feature type="compositionally biased region" description="Low complexity" evidence="1">
    <location>
        <begin position="96"/>
        <end position="107"/>
    </location>
</feature>
<feature type="region of interest" description="Disordered" evidence="1">
    <location>
        <begin position="127"/>
        <end position="148"/>
    </location>
</feature>
<comment type="caution">
    <text evidence="2">The sequence shown here is derived from an EMBL/GenBank/DDBJ whole genome shotgun (WGS) entry which is preliminary data.</text>
</comment>
<evidence type="ECO:0000256" key="1">
    <source>
        <dbReference type="SAM" id="MobiDB-lite"/>
    </source>
</evidence>
<accession>A0A9K3PU44</accession>
<feature type="region of interest" description="Disordered" evidence="1">
    <location>
        <begin position="163"/>
        <end position="191"/>
    </location>
</feature>
<sequence>MVFSLTVNDILGRPHHPPHGRHSDRRISSREAEVVPMHPFKFSSCSHSQRNAVYCKTFANQNYHPQQHQQKLQRQRRKSLPVKWDNYHQNGDHQSHSSNSSSLSGSNPNPPLLLELMASTSSCSWTASPTLSSSSDKVRDTSISSGTNKVRTAPCFLSRLRIRNKSIDTRSPQNRGAKRSIMTTDDGRPPLMKTRLRMEENGCVETVRYNSHELDYSDDEEEDLSRPVQPTSSSRRRSRTLDGWYCHHRTIDTGNLEQESHDGSGDDYWEDSLDGSMYFVNNESTLLEVSPEELVKPTTLSSLQHHQRDDSTTATHLLKRKLLRSMRSCRTIH</sequence>
<keyword evidence="3" id="KW-1185">Reference proteome</keyword>
<dbReference type="EMBL" id="JAGRRH010000013">
    <property type="protein sequence ID" value="KAG7359456.1"/>
    <property type="molecule type" value="Genomic_DNA"/>
</dbReference>
<reference evidence="2" key="1">
    <citation type="journal article" date="2021" name="Sci. Rep.">
        <title>Diploid genomic architecture of Nitzschia inconspicua, an elite biomass production diatom.</title>
        <authorList>
            <person name="Oliver A."/>
            <person name="Podell S."/>
            <person name="Pinowska A."/>
            <person name="Traller J.C."/>
            <person name="Smith S.R."/>
            <person name="McClure R."/>
            <person name="Beliaev A."/>
            <person name="Bohutskyi P."/>
            <person name="Hill E.A."/>
            <person name="Rabines A."/>
            <person name="Zheng H."/>
            <person name="Allen L.Z."/>
            <person name="Kuo A."/>
            <person name="Grigoriev I.V."/>
            <person name="Allen A.E."/>
            <person name="Hazlebeck D."/>
            <person name="Allen E.E."/>
        </authorList>
    </citation>
    <scope>NUCLEOTIDE SEQUENCE</scope>
    <source>
        <strain evidence="2">Hildebrandi</strain>
    </source>
</reference>
<feature type="region of interest" description="Disordered" evidence="1">
    <location>
        <begin position="85"/>
        <end position="113"/>
    </location>
</feature>
<feature type="region of interest" description="Disordered" evidence="1">
    <location>
        <begin position="214"/>
        <end position="238"/>
    </location>
</feature>
<protein>
    <submittedName>
        <fullName evidence="2">Uncharacterized protein</fullName>
    </submittedName>
</protein>
<name>A0A9K3PU44_9STRA</name>
<evidence type="ECO:0000313" key="3">
    <source>
        <dbReference type="Proteomes" id="UP000693970"/>
    </source>
</evidence>
<feature type="region of interest" description="Disordered" evidence="1">
    <location>
        <begin position="1"/>
        <end position="27"/>
    </location>
</feature>
<feature type="compositionally biased region" description="Basic residues" evidence="1">
    <location>
        <begin position="13"/>
        <end position="24"/>
    </location>
</feature>
<reference evidence="2" key="2">
    <citation type="submission" date="2021-04" db="EMBL/GenBank/DDBJ databases">
        <authorList>
            <person name="Podell S."/>
        </authorList>
    </citation>
    <scope>NUCLEOTIDE SEQUENCE</scope>
    <source>
        <strain evidence="2">Hildebrandi</strain>
    </source>
</reference>
<gene>
    <name evidence="2" type="ORF">IV203_034554</name>
</gene>
<evidence type="ECO:0000313" key="2">
    <source>
        <dbReference type="EMBL" id="KAG7359456.1"/>
    </source>
</evidence>
<dbReference type="Proteomes" id="UP000693970">
    <property type="component" value="Unassembled WGS sequence"/>
</dbReference>
<proteinExistence type="predicted"/>
<dbReference type="AlphaFoldDB" id="A0A9K3PU44"/>